<accession>Q0FWU3</accession>
<evidence type="ECO:0000313" key="3">
    <source>
        <dbReference type="Proteomes" id="UP000006230"/>
    </source>
</evidence>
<name>Q0FWU3_SALBH</name>
<gene>
    <name evidence="2" type="ORF">R2601_02763</name>
</gene>
<evidence type="ECO:0000313" key="2">
    <source>
        <dbReference type="EMBL" id="EAU48459.1"/>
    </source>
</evidence>
<feature type="region of interest" description="Disordered" evidence="1">
    <location>
        <begin position="1"/>
        <end position="20"/>
    </location>
</feature>
<dbReference type="HOGENOM" id="CLU_3428284_0_0_5"/>
<proteinExistence type="predicted"/>
<sequence length="20" mass="2129">MKTRNITPISCTSPPQALVA</sequence>
<protein>
    <submittedName>
        <fullName evidence="2">Uncharacterized protein</fullName>
    </submittedName>
</protein>
<organism evidence="2 3">
    <name type="scientific">Salipiger bermudensis (strain DSM 26914 / JCM 13377 / KCTC 12554 / HTCC2601)</name>
    <name type="common">Pelagibaca bermudensis</name>
    <dbReference type="NCBI Taxonomy" id="314265"/>
    <lineage>
        <taxon>Bacteria</taxon>
        <taxon>Pseudomonadati</taxon>
        <taxon>Pseudomonadota</taxon>
        <taxon>Alphaproteobacteria</taxon>
        <taxon>Rhodobacterales</taxon>
        <taxon>Roseobacteraceae</taxon>
        <taxon>Salipiger</taxon>
    </lineage>
</organism>
<dbReference type="AlphaFoldDB" id="Q0FWU3"/>
<reference evidence="2 3" key="1">
    <citation type="journal article" date="2010" name="J. Bacteriol.">
        <title>Genome sequences of Pelagibaca bermudensis HTCC2601T and Maritimibacter alkaliphilus HTCC2654T, the type strains of two marine Roseobacter genera.</title>
        <authorList>
            <person name="Thrash J.C."/>
            <person name="Cho J.C."/>
            <person name="Ferriera S."/>
            <person name="Johnson J."/>
            <person name="Vergin K.L."/>
            <person name="Giovannoni S.J."/>
        </authorList>
    </citation>
    <scope>NUCLEOTIDE SEQUENCE [LARGE SCALE GENOMIC DNA]</scope>
    <source>
        <strain evidence="3">DSM 26914 / JCM 13377 / KCTC 12554 / HTCC2601</strain>
    </source>
</reference>
<comment type="caution">
    <text evidence="2">The sequence shown here is derived from an EMBL/GenBank/DDBJ whole genome shotgun (WGS) entry which is preliminary data.</text>
</comment>
<dbReference type="EMBL" id="AATQ01000001">
    <property type="protein sequence ID" value="EAU48459.1"/>
    <property type="molecule type" value="Genomic_DNA"/>
</dbReference>
<dbReference type="Proteomes" id="UP000006230">
    <property type="component" value="Unassembled WGS sequence"/>
</dbReference>
<evidence type="ECO:0000256" key="1">
    <source>
        <dbReference type="SAM" id="MobiDB-lite"/>
    </source>
</evidence>
<keyword evidence="3" id="KW-1185">Reference proteome</keyword>